<reference evidence="2" key="1">
    <citation type="journal article" date="2013" name="Genome Announc.">
        <title>Draft genome sequence of the basidiomycetous yeast-like fungus Pseudozyma hubeiensis SY62, which produces an abundant amount of the biosurfactant mannosylerythritol lipids.</title>
        <authorList>
            <person name="Konishi M."/>
            <person name="Hatada Y."/>
            <person name="Horiuchi J."/>
        </authorList>
    </citation>
    <scope>NUCLEOTIDE SEQUENCE [LARGE SCALE GENOMIC DNA]</scope>
    <source>
        <strain evidence="2">SY62</strain>
    </source>
</reference>
<dbReference type="Proteomes" id="UP000014071">
    <property type="component" value="Unassembled WGS sequence"/>
</dbReference>
<proteinExistence type="predicted"/>
<dbReference type="EMBL" id="DF238778">
    <property type="protein sequence ID" value="GAC93648.1"/>
    <property type="molecule type" value="Genomic_DNA"/>
</dbReference>
<sequence length="153" mass="16519">MHQYRIGQCRRRNGSSVGALGKCELATHLLVEGKGNVSQRVGDCGLAKPLFHVVIGLSLDVVFVAGVIDSNFGGARGGDGFVRRVLLERVMAEKLIAYHCRTLGERAGISGVSTVAISFVPDHLALDVIRACLRLGRDWQCCVRTLEGQSDSR</sequence>
<organism evidence="1 2">
    <name type="scientific">Pseudozyma hubeiensis (strain SY62)</name>
    <name type="common">Yeast</name>
    <dbReference type="NCBI Taxonomy" id="1305764"/>
    <lineage>
        <taxon>Eukaryota</taxon>
        <taxon>Fungi</taxon>
        <taxon>Dikarya</taxon>
        <taxon>Basidiomycota</taxon>
        <taxon>Ustilaginomycotina</taxon>
        <taxon>Ustilaginomycetes</taxon>
        <taxon>Ustilaginales</taxon>
        <taxon>Ustilaginaceae</taxon>
        <taxon>Pseudozyma</taxon>
    </lineage>
</organism>
<protein>
    <submittedName>
        <fullName evidence="1">Other/FunK1 protein kinase</fullName>
    </submittedName>
</protein>
<keyword evidence="1" id="KW-0418">Kinase</keyword>
<gene>
    <name evidence="1" type="ORF">PHSY_001213</name>
</gene>
<dbReference type="HOGENOM" id="CLU_1714114_0_0_1"/>
<dbReference type="GeneID" id="24106514"/>
<keyword evidence="2" id="KW-1185">Reference proteome</keyword>
<keyword evidence="1" id="KW-0808">Transferase</keyword>
<dbReference type="RefSeq" id="XP_012187235.1">
    <property type="nucleotide sequence ID" value="XM_012331845.1"/>
</dbReference>
<name>R9NY24_PSEHS</name>
<evidence type="ECO:0000313" key="2">
    <source>
        <dbReference type="Proteomes" id="UP000014071"/>
    </source>
</evidence>
<dbReference type="GO" id="GO:0016301">
    <property type="term" value="F:kinase activity"/>
    <property type="evidence" value="ECO:0007669"/>
    <property type="project" value="UniProtKB-KW"/>
</dbReference>
<dbReference type="AlphaFoldDB" id="R9NY24"/>
<accession>R9NY24</accession>
<evidence type="ECO:0000313" key="1">
    <source>
        <dbReference type="EMBL" id="GAC93648.1"/>
    </source>
</evidence>